<proteinExistence type="predicted"/>
<protein>
    <submittedName>
        <fullName evidence="1">Uncharacterized protein</fullName>
    </submittedName>
</protein>
<evidence type="ECO:0000313" key="1">
    <source>
        <dbReference type="EMBL" id="TMX70290.1"/>
    </source>
</evidence>
<name>A0ACD3SWC5_PHODM</name>
<organism evidence="1 2">
    <name type="scientific">Photobacterium damselae</name>
    <dbReference type="NCBI Taxonomy" id="38293"/>
    <lineage>
        <taxon>Bacteria</taxon>
        <taxon>Pseudomonadati</taxon>
        <taxon>Pseudomonadota</taxon>
        <taxon>Gammaproteobacteria</taxon>
        <taxon>Vibrionales</taxon>
        <taxon>Vibrionaceae</taxon>
        <taxon>Photobacterium</taxon>
    </lineage>
</organism>
<sequence length="29" mass="3503">MRWEKKIENYEAMLHLACSLIVWNKILLG</sequence>
<dbReference type="EMBL" id="PZOJ01000127">
    <property type="protein sequence ID" value="TMX70290.1"/>
    <property type="molecule type" value="Genomic_DNA"/>
</dbReference>
<accession>A0ACD3SWC5</accession>
<keyword evidence="2" id="KW-1185">Reference proteome</keyword>
<comment type="caution">
    <text evidence="1">The sequence shown here is derived from an EMBL/GenBank/DDBJ whole genome shotgun (WGS) entry which is preliminary data.</text>
</comment>
<evidence type="ECO:0000313" key="2">
    <source>
        <dbReference type="Proteomes" id="UP000718715"/>
    </source>
</evidence>
<dbReference type="Proteomes" id="UP000718715">
    <property type="component" value="Unassembled WGS sequence"/>
</dbReference>
<gene>
    <name evidence="1" type="ORF">DA092_20595</name>
</gene>
<reference evidence="1" key="1">
    <citation type="submission" date="2018-03" db="EMBL/GenBank/DDBJ databases">
        <title>Genomic characterization of a polymicrobial infection associated with a disease outbreak in Pacific white shrimp (Litopenaeus vannamei).</title>
        <authorList>
            <person name="Turner J.W."/>
            <person name="Bachand P.T."/>
            <person name="Tallman J."/>
            <person name="Elledge N.C."/>
            <person name="Pinnell L.J."/>
            <person name="Laughlin R.C."/>
            <person name="Zimba P.V."/>
        </authorList>
    </citation>
    <scope>NUCLEOTIDE SEQUENCE</scope>
    <source>
        <strain evidence="1">Hep-2b-22</strain>
    </source>
</reference>